<evidence type="ECO:0000256" key="4">
    <source>
        <dbReference type="ARBA" id="ARBA00022691"/>
    </source>
</evidence>
<dbReference type="GO" id="GO:0051539">
    <property type="term" value="F:4 iron, 4 sulfur cluster binding"/>
    <property type="evidence" value="ECO:0007669"/>
    <property type="project" value="UniProtKB-KW"/>
</dbReference>
<organism evidence="10 11">
    <name type="scientific">Candidatus Nealsonbacteria bacterium CG02_land_8_20_14_3_00_40_11</name>
    <dbReference type="NCBI Taxonomy" id="1974700"/>
    <lineage>
        <taxon>Bacteria</taxon>
        <taxon>Candidatus Nealsoniibacteriota</taxon>
    </lineage>
</organism>
<dbReference type="Pfam" id="PF04055">
    <property type="entry name" value="Radical_SAM"/>
    <property type="match status" value="1"/>
</dbReference>
<dbReference type="CDD" id="cd02068">
    <property type="entry name" value="radical_SAM_B12_BD"/>
    <property type="match status" value="1"/>
</dbReference>
<dbReference type="InterPro" id="IPR007197">
    <property type="entry name" value="rSAM"/>
</dbReference>
<dbReference type="SFLD" id="SFLDG01082">
    <property type="entry name" value="B12-binding_domain_containing"/>
    <property type="match status" value="1"/>
</dbReference>
<evidence type="ECO:0000313" key="10">
    <source>
        <dbReference type="EMBL" id="PIV42289.1"/>
    </source>
</evidence>
<dbReference type="SFLD" id="SFLDG01123">
    <property type="entry name" value="methyltransferase_(Class_B)"/>
    <property type="match status" value="1"/>
</dbReference>
<dbReference type="CDD" id="cd01335">
    <property type="entry name" value="Radical_SAM"/>
    <property type="match status" value="1"/>
</dbReference>
<evidence type="ECO:0000256" key="2">
    <source>
        <dbReference type="ARBA" id="ARBA00022603"/>
    </source>
</evidence>
<dbReference type="InterPro" id="IPR034466">
    <property type="entry name" value="Methyltransferase_Class_B"/>
</dbReference>
<dbReference type="Pfam" id="PF02310">
    <property type="entry name" value="B12-binding"/>
    <property type="match status" value="1"/>
</dbReference>
<evidence type="ECO:0000256" key="3">
    <source>
        <dbReference type="ARBA" id="ARBA00022679"/>
    </source>
</evidence>
<keyword evidence="5" id="KW-0479">Metal-binding</keyword>
<feature type="non-terminal residue" evidence="10">
    <location>
        <position position="413"/>
    </location>
</feature>
<sequence>MENVFFLGICLKSNKNEKDNCKMKPVKKKIGKIGKVLLIDPKGFGSGLNLGLGYLAASLTKNGYKVKVADCNNDFDRLSSGPKINFFITGVSEWHQKIDKALAWEPDLIGISINSFSLDNSIEIIRYCQSLAEEEVVYIAGGPHVTMFRKEFLKKNKDLFDFAVVGEGEETILDLIRNISNPRKVKGIVFYDYKKKTFVETATRPLIANLDSLPFPNFGVFDSVDPKKGLYNYQMISSRGCPYKCVFCNHLWSSKWRARSPENITREIKEIKKKYSIESLTFWDDNFTLDIARAKKICDLFISERLNLKYYLAGMRADRVDEDLVKKLKESGCQGISIGIEDGDPKTFPFVQKGETAEQIEKTVRLIQKYKIPLLTYMVTGLINHSYNSFLTSLEFIKKLDVKAHWSIAFPFP</sequence>
<dbReference type="SMART" id="SM00729">
    <property type="entry name" value="Elp3"/>
    <property type="match status" value="1"/>
</dbReference>
<accession>A0A2M7D7L5</accession>
<dbReference type="InterPro" id="IPR023404">
    <property type="entry name" value="rSAM_horseshoe"/>
</dbReference>
<feature type="domain" description="B12-binding" evidence="8">
    <location>
        <begin position="33"/>
        <end position="186"/>
    </location>
</feature>
<gene>
    <name evidence="10" type="ORF">COS26_02320</name>
</gene>
<keyword evidence="7" id="KW-0411">Iron-sulfur</keyword>
<keyword evidence="6" id="KW-0408">Iron</keyword>
<name>A0A2M7D7L5_9BACT</name>
<dbReference type="InterPro" id="IPR006638">
    <property type="entry name" value="Elp3/MiaA/NifB-like_rSAM"/>
</dbReference>
<dbReference type="AlphaFoldDB" id="A0A2M7D7L5"/>
<dbReference type="SUPFAM" id="SSF102114">
    <property type="entry name" value="Radical SAM enzymes"/>
    <property type="match status" value="1"/>
</dbReference>
<reference evidence="11" key="1">
    <citation type="submission" date="2017-09" db="EMBL/GenBank/DDBJ databases">
        <title>Depth-based differentiation of microbial function through sediment-hosted aquifers and enrichment of novel symbionts in the deep terrestrial subsurface.</title>
        <authorList>
            <person name="Probst A.J."/>
            <person name="Ladd B."/>
            <person name="Jarett J.K."/>
            <person name="Geller-Mcgrath D.E."/>
            <person name="Sieber C.M.K."/>
            <person name="Emerson J.B."/>
            <person name="Anantharaman K."/>
            <person name="Thomas B.C."/>
            <person name="Malmstrom R."/>
            <person name="Stieglmeier M."/>
            <person name="Klingl A."/>
            <person name="Woyke T."/>
            <person name="Ryan C.M."/>
            <person name="Banfield J.F."/>
        </authorList>
    </citation>
    <scope>NUCLEOTIDE SEQUENCE [LARGE SCALE GENOMIC DNA]</scope>
</reference>
<comment type="cofactor">
    <cofactor evidence="1">
        <name>[4Fe-4S] cluster</name>
        <dbReference type="ChEBI" id="CHEBI:49883"/>
    </cofactor>
</comment>
<dbReference type="SFLD" id="SFLDS00029">
    <property type="entry name" value="Radical_SAM"/>
    <property type="match status" value="1"/>
</dbReference>
<evidence type="ECO:0000256" key="1">
    <source>
        <dbReference type="ARBA" id="ARBA00001966"/>
    </source>
</evidence>
<dbReference type="EMBL" id="PEUA01000051">
    <property type="protein sequence ID" value="PIV42289.1"/>
    <property type="molecule type" value="Genomic_DNA"/>
</dbReference>
<protein>
    <submittedName>
        <fullName evidence="10">Uncharacterized protein</fullName>
    </submittedName>
</protein>
<proteinExistence type="predicted"/>
<dbReference type="GO" id="GO:0031419">
    <property type="term" value="F:cobalamin binding"/>
    <property type="evidence" value="ECO:0007669"/>
    <property type="project" value="InterPro"/>
</dbReference>
<dbReference type="Gene3D" id="3.40.50.280">
    <property type="entry name" value="Cobalamin-binding domain"/>
    <property type="match status" value="1"/>
</dbReference>
<dbReference type="PANTHER" id="PTHR43409">
    <property type="entry name" value="ANAEROBIC MAGNESIUM-PROTOPORPHYRIN IX MONOMETHYL ESTER CYCLASE-RELATED"/>
    <property type="match status" value="1"/>
</dbReference>
<evidence type="ECO:0000256" key="5">
    <source>
        <dbReference type="ARBA" id="ARBA00022723"/>
    </source>
</evidence>
<comment type="caution">
    <text evidence="10">The sequence shown here is derived from an EMBL/GenBank/DDBJ whole genome shotgun (WGS) entry which is preliminary data.</text>
</comment>
<evidence type="ECO:0000259" key="9">
    <source>
        <dbReference type="PROSITE" id="PS51918"/>
    </source>
</evidence>
<dbReference type="PROSITE" id="PS51332">
    <property type="entry name" value="B12_BINDING"/>
    <property type="match status" value="1"/>
</dbReference>
<dbReference type="InterPro" id="IPR006158">
    <property type="entry name" value="Cobalamin-bd"/>
</dbReference>
<dbReference type="GO" id="GO:0046872">
    <property type="term" value="F:metal ion binding"/>
    <property type="evidence" value="ECO:0007669"/>
    <property type="project" value="UniProtKB-KW"/>
</dbReference>
<evidence type="ECO:0000313" key="11">
    <source>
        <dbReference type="Proteomes" id="UP000230304"/>
    </source>
</evidence>
<evidence type="ECO:0000256" key="7">
    <source>
        <dbReference type="ARBA" id="ARBA00023014"/>
    </source>
</evidence>
<dbReference type="InterPro" id="IPR058240">
    <property type="entry name" value="rSAM_sf"/>
</dbReference>
<keyword evidence="2" id="KW-0489">Methyltransferase</keyword>
<dbReference type="PANTHER" id="PTHR43409:SF7">
    <property type="entry name" value="BLL1977 PROTEIN"/>
    <property type="match status" value="1"/>
</dbReference>
<dbReference type="GO" id="GO:0003824">
    <property type="term" value="F:catalytic activity"/>
    <property type="evidence" value="ECO:0007669"/>
    <property type="project" value="InterPro"/>
</dbReference>
<evidence type="ECO:0000256" key="6">
    <source>
        <dbReference type="ARBA" id="ARBA00023004"/>
    </source>
</evidence>
<dbReference type="Gene3D" id="3.80.30.20">
    <property type="entry name" value="tm_1862 like domain"/>
    <property type="match status" value="1"/>
</dbReference>
<dbReference type="Proteomes" id="UP000230304">
    <property type="component" value="Unassembled WGS sequence"/>
</dbReference>
<feature type="domain" description="Radical SAM core" evidence="9">
    <location>
        <begin position="227"/>
        <end position="413"/>
    </location>
</feature>
<dbReference type="InterPro" id="IPR051198">
    <property type="entry name" value="BchE-like"/>
</dbReference>
<keyword evidence="3" id="KW-0808">Transferase</keyword>
<dbReference type="PROSITE" id="PS51918">
    <property type="entry name" value="RADICAL_SAM"/>
    <property type="match status" value="1"/>
</dbReference>
<evidence type="ECO:0000259" key="8">
    <source>
        <dbReference type="PROSITE" id="PS51332"/>
    </source>
</evidence>
<keyword evidence="4" id="KW-0949">S-adenosyl-L-methionine</keyword>